<evidence type="ECO:0000256" key="2">
    <source>
        <dbReference type="ARBA" id="ARBA00005858"/>
    </source>
</evidence>
<evidence type="ECO:0000256" key="6">
    <source>
        <dbReference type="ARBA" id="ARBA00022833"/>
    </source>
</evidence>
<feature type="binding site" evidence="9">
    <location>
        <position position="253"/>
    </location>
    <ligand>
        <name>Zn(2+)</name>
        <dbReference type="ChEBI" id="CHEBI:29105"/>
    </ligand>
</feature>
<dbReference type="Proteomes" id="UP000616769">
    <property type="component" value="Unassembled WGS sequence"/>
</dbReference>
<keyword evidence="4 8" id="KW-0479">Metal-binding</keyword>
<name>A0A131ZX20_SARSC</name>
<dbReference type="GO" id="GO:0031981">
    <property type="term" value="C:nuclear lumen"/>
    <property type="evidence" value="ECO:0007669"/>
    <property type="project" value="UniProtKB-ARBA"/>
</dbReference>
<evidence type="ECO:0000256" key="5">
    <source>
        <dbReference type="ARBA" id="ARBA00022801"/>
    </source>
</evidence>
<feature type="binding site" evidence="9">
    <location>
        <position position="235"/>
    </location>
    <ligand>
        <name>Zn(2+)</name>
        <dbReference type="ChEBI" id="CHEBI:29105"/>
    </ligand>
</feature>
<feature type="domain" description="Ribonuclease PIN" evidence="11">
    <location>
        <begin position="9"/>
        <end position="95"/>
    </location>
</feature>
<evidence type="ECO:0000259" key="10">
    <source>
        <dbReference type="Pfam" id="PF08772"/>
    </source>
</evidence>
<dbReference type="EnsemblMetazoa" id="SSS_4144s_mrna">
    <property type="protein sequence ID" value="KAF7491991.1"/>
    <property type="gene ID" value="SSS_4144"/>
</dbReference>
<reference evidence="12" key="3">
    <citation type="submission" date="2020-01" db="EMBL/GenBank/DDBJ databases">
        <authorList>
            <person name="Korhonen P.K.K."/>
            <person name="Guangxu M.G."/>
            <person name="Wang T.W."/>
            <person name="Stroehlein A.J.S."/>
            <person name="Young N.D."/>
            <person name="Ang C.-S.A."/>
            <person name="Fernando D.W.F."/>
            <person name="Lu H.L."/>
            <person name="Taylor S.T."/>
            <person name="Ehtesham M.E.M."/>
            <person name="Najaraj S.H.N."/>
            <person name="Harsha G.H.G."/>
            <person name="Madugundu A.M."/>
            <person name="Renuse S.R."/>
            <person name="Holt D.H."/>
            <person name="Pandey A.P."/>
            <person name="Papenfuss A.P."/>
            <person name="Gasser R.B.G."/>
            <person name="Fischer K.F."/>
        </authorList>
    </citation>
    <scope>NUCLEOTIDE SEQUENCE</scope>
    <source>
        <strain evidence="12">SSS_KF_BRIS2020</strain>
    </source>
</reference>
<evidence type="ECO:0000256" key="3">
    <source>
        <dbReference type="ARBA" id="ARBA00022722"/>
    </source>
</evidence>
<organism evidence="13 16">
    <name type="scientific">Sarcoptes scabiei</name>
    <name type="common">Itch mite</name>
    <name type="synonym">Acarus scabiei</name>
    <dbReference type="NCBI Taxonomy" id="52283"/>
    <lineage>
        <taxon>Eukaryota</taxon>
        <taxon>Metazoa</taxon>
        <taxon>Ecdysozoa</taxon>
        <taxon>Arthropoda</taxon>
        <taxon>Chelicerata</taxon>
        <taxon>Arachnida</taxon>
        <taxon>Acari</taxon>
        <taxon>Acariformes</taxon>
        <taxon>Sarcoptiformes</taxon>
        <taxon>Astigmata</taxon>
        <taxon>Psoroptidia</taxon>
        <taxon>Sarcoptoidea</taxon>
        <taxon>Sarcoptidae</taxon>
        <taxon>Sarcoptinae</taxon>
        <taxon>Sarcoptes</taxon>
    </lineage>
</organism>
<dbReference type="VEuPathDB" id="VectorBase:SSCA000646"/>
<dbReference type="Gene3D" id="6.20.210.10">
    <property type="entry name" value="Nin one binding (NOB1), Zn-ribbon-like"/>
    <property type="match status" value="1"/>
</dbReference>
<dbReference type="OrthoDB" id="446759at2759"/>
<reference evidence="14" key="4">
    <citation type="submission" date="2022-06" db="UniProtKB">
        <authorList>
            <consortium name="EnsemblMetazoa"/>
        </authorList>
    </citation>
    <scope>IDENTIFICATION</scope>
</reference>
<keyword evidence="7 8" id="KW-0539">Nucleus</keyword>
<accession>A0A131ZX20</accession>
<protein>
    <recommendedName>
        <fullName evidence="8">RNA-binding protein NOB1</fullName>
    </recommendedName>
</protein>
<evidence type="ECO:0000313" key="15">
    <source>
        <dbReference type="Proteomes" id="UP000070412"/>
    </source>
</evidence>
<keyword evidence="5" id="KW-0378">Hydrolase</keyword>
<dbReference type="InterPro" id="IPR036283">
    <property type="entry name" value="NOB1_Zf-like_sf"/>
</dbReference>
<dbReference type="Proteomes" id="UP000070412">
    <property type="component" value="Unassembled WGS sequence"/>
</dbReference>
<evidence type="ECO:0000256" key="1">
    <source>
        <dbReference type="ARBA" id="ARBA00004123"/>
    </source>
</evidence>
<feature type="domain" description="Nin one binding (NOB1) Zn-ribbon-like" evidence="10">
    <location>
        <begin position="225"/>
        <end position="297"/>
    </location>
</feature>
<proteinExistence type="inferred from homology"/>
<dbReference type="SUPFAM" id="SSF144206">
    <property type="entry name" value="NOB1 zinc finger-like"/>
    <property type="match status" value="1"/>
</dbReference>
<dbReference type="AlphaFoldDB" id="A0A131ZX20"/>
<dbReference type="EMBL" id="JXLN01002530">
    <property type="protein sequence ID" value="KPM02660.1"/>
    <property type="molecule type" value="Genomic_DNA"/>
</dbReference>
<dbReference type="InterPro" id="IPR033411">
    <property type="entry name" value="Ribonuclease_PIN"/>
</dbReference>
<dbReference type="GO" id="GO:0016787">
    <property type="term" value="F:hydrolase activity"/>
    <property type="evidence" value="ECO:0007669"/>
    <property type="project" value="UniProtKB-KW"/>
</dbReference>
<comment type="subcellular location">
    <subcellularLocation>
        <location evidence="1 8">Nucleus</location>
    </subcellularLocation>
</comment>
<dbReference type="PANTHER" id="PTHR12814:SF2">
    <property type="entry name" value="RNA-BINDING PROTEIN NOB1"/>
    <property type="match status" value="1"/>
</dbReference>
<dbReference type="PANTHER" id="PTHR12814">
    <property type="entry name" value="RNA-BINDING PROTEIN NOB1"/>
    <property type="match status" value="1"/>
</dbReference>
<dbReference type="GO" id="GO:0030688">
    <property type="term" value="C:preribosome, small subunit precursor"/>
    <property type="evidence" value="ECO:0007669"/>
    <property type="project" value="TreeGrafter"/>
</dbReference>
<comment type="similarity">
    <text evidence="2 8">Belongs to the NOB1 family.</text>
</comment>
<dbReference type="PIRSF" id="PIRSF037125">
    <property type="entry name" value="D-site_20S_pre-rRNA_nuclease"/>
    <property type="match status" value="1"/>
</dbReference>
<dbReference type="EMBL" id="WVUK01000058">
    <property type="protein sequence ID" value="KAF7491991.1"/>
    <property type="molecule type" value="Genomic_DNA"/>
</dbReference>
<gene>
    <name evidence="13" type="ORF">QR98_0010760</name>
    <name evidence="12" type="ORF">SSS_4144</name>
</gene>
<evidence type="ECO:0000313" key="12">
    <source>
        <dbReference type="EMBL" id="KAF7491991.1"/>
    </source>
</evidence>
<reference evidence="13 16" key="1">
    <citation type="journal article" date="2015" name="Parasit. Vectors">
        <title>Draft genome of the scabies mite.</title>
        <authorList>
            <person name="Rider S.D.Jr."/>
            <person name="Morgan M.S."/>
            <person name="Arlian L.G."/>
        </authorList>
    </citation>
    <scope>NUCLEOTIDE SEQUENCE [LARGE SCALE GENOMIC DNA]</scope>
    <source>
        <strain evidence="13">Arlian Lab</strain>
    </source>
</reference>
<evidence type="ECO:0000256" key="8">
    <source>
        <dbReference type="PIRNR" id="PIRNR037125"/>
    </source>
</evidence>
<feature type="binding site" evidence="9">
    <location>
        <position position="238"/>
    </location>
    <ligand>
        <name>Zn(2+)</name>
        <dbReference type="ChEBI" id="CHEBI:29105"/>
    </ligand>
</feature>
<dbReference type="GO" id="GO:0005737">
    <property type="term" value="C:cytoplasm"/>
    <property type="evidence" value="ECO:0007669"/>
    <property type="project" value="UniProtKB-ARBA"/>
</dbReference>
<dbReference type="FunFam" id="3.40.50.1010:FF:000020">
    <property type="entry name" value="20S-pre-rRNA D-site endonuclease NOB1"/>
    <property type="match status" value="1"/>
</dbReference>
<comment type="function">
    <text evidence="8">May play a role in mRNA degradation.</text>
</comment>
<dbReference type="Pfam" id="PF17146">
    <property type="entry name" value="PIN_6"/>
    <property type="match status" value="1"/>
</dbReference>
<sequence>MHSKKVANLVADAGAFILNCPLQNYGESIYTLPEVINEIKDDKTRDFLKTLPYQLNFREPTDDDIKYVAYFAKKTGDFVQLSTTDIRLMALTVHLEKELNQGVHLNASPEIKILPSESSGINPDKITLKELQHFGYNLDNLSGKLVDDKIENEIDDQVVDCDDGWITCDNIEEIKRKMSDMKFDEEDGEKNENLSLACITGDFAMQNVLMQMGLRVLSPKDGLLIRQTRQFVLRCHACGRINPPNADQFCKSCGNFRTLKKVAFTINQDGSVKIHINYKKPIRIRGTKYSIPLPRGGKHSNDPILCEDQKKPQQRITKSAIKEKNALNMQFILEDPDYLARTNPFAINDVYSRASRMISRQRKNGSGHRNKRK</sequence>
<dbReference type="GO" id="GO:0004521">
    <property type="term" value="F:RNA endonuclease activity"/>
    <property type="evidence" value="ECO:0007669"/>
    <property type="project" value="UniProtKB-UniRule"/>
</dbReference>
<evidence type="ECO:0000259" key="11">
    <source>
        <dbReference type="Pfam" id="PF17146"/>
    </source>
</evidence>
<dbReference type="GO" id="GO:0046872">
    <property type="term" value="F:metal ion binding"/>
    <property type="evidence" value="ECO:0007669"/>
    <property type="project" value="UniProtKB-UniRule"/>
</dbReference>
<evidence type="ECO:0000256" key="7">
    <source>
        <dbReference type="ARBA" id="ARBA00023242"/>
    </source>
</evidence>
<evidence type="ECO:0000256" key="9">
    <source>
        <dbReference type="PIRSR" id="PIRSR037125-1"/>
    </source>
</evidence>
<evidence type="ECO:0000313" key="13">
    <source>
        <dbReference type="EMBL" id="KPM02660.1"/>
    </source>
</evidence>
<dbReference type="InterPro" id="IPR039907">
    <property type="entry name" value="NOB1"/>
</dbReference>
<dbReference type="Gene3D" id="3.40.50.1010">
    <property type="entry name" value="5'-nuclease"/>
    <property type="match status" value="1"/>
</dbReference>
<reference evidence="15" key="2">
    <citation type="journal article" date="2020" name="PLoS Negl. Trop. Dis.">
        <title>High-quality nuclear genome for Sarcoptes scabiei-A critical resource for a neglected parasite.</title>
        <authorList>
            <person name="Korhonen P.K."/>
            <person name="Gasser R.B."/>
            <person name="Ma G."/>
            <person name="Wang T."/>
            <person name="Stroehlein A.J."/>
            <person name="Young N.D."/>
            <person name="Ang C.S."/>
            <person name="Fernando D.D."/>
            <person name="Lu H.C."/>
            <person name="Taylor S."/>
            <person name="Reynolds S.L."/>
            <person name="Mofiz E."/>
            <person name="Najaraj S.H."/>
            <person name="Gowda H."/>
            <person name="Madugundu A."/>
            <person name="Renuse S."/>
            <person name="Holt D."/>
            <person name="Pandey A."/>
            <person name="Papenfuss A.T."/>
            <person name="Fischer K."/>
        </authorList>
    </citation>
    <scope>NUCLEOTIDE SEQUENCE [LARGE SCALE GENOMIC DNA]</scope>
</reference>
<keyword evidence="6 8" id="KW-0862">Zinc</keyword>
<keyword evidence="3" id="KW-0540">Nuclease</keyword>
<feature type="binding site" evidence="9">
    <location>
        <position position="250"/>
    </location>
    <ligand>
        <name>Zn(2+)</name>
        <dbReference type="ChEBI" id="CHEBI:29105"/>
    </ligand>
</feature>
<dbReference type="Pfam" id="PF08772">
    <property type="entry name" value="Zn_ribbon_NOB1"/>
    <property type="match status" value="1"/>
</dbReference>
<dbReference type="InterPro" id="IPR014881">
    <property type="entry name" value="NOB1_Zn-bd"/>
</dbReference>
<evidence type="ECO:0000256" key="4">
    <source>
        <dbReference type="ARBA" id="ARBA00022723"/>
    </source>
</evidence>
<dbReference type="CDD" id="cd09876">
    <property type="entry name" value="PIN_Nob1-like"/>
    <property type="match status" value="1"/>
</dbReference>
<evidence type="ECO:0000313" key="14">
    <source>
        <dbReference type="EnsemblMetazoa" id="KAF7491991.1"/>
    </source>
</evidence>
<keyword evidence="15" id="KW-1185">Reference proteome</keyword>
<dbReference type="InterPro" id="IPR017117">
    <property type="entry name" value="Nob1_euk"/>
</dbReference>
<dbReference type="GO" id="GO:0030490">
    <property type="term" value="P:maturation of SSU-rRNA"/>
    <property type="evidence" value="ECO:0007669"/>
    <property type="project" value="TreeGrafter"/>
</dbReference>
<evidence type="ECO:0000313" key="16">
    <source>
        <dbReference type="Proteomes" id="UP000616769"/>
    </source>
</evidence>